<dbReference type="OrthoDB" id="2660861at2"/>
<reference evidence="2 3" key="1">
    <citation type="submission" date="2017-07" db="EMBL/GenBank/DDBJ databases">
        <title>Paenibacillus herberti R33 genome sequencing and assembly.</title>
        <authorList>
            <person name="Su W."/>
        </authorList>
    </citation>
    <scope>NUCLEOTIDE SEQUENCE [LARGE SCALE GENOMIC DNA]</scope>
    <source>
        <strain evidence="2 3">R33</strain>
    </source>
</reference>
<keyword evidence="1" id="KW-0472">Membrane</keyword>
<proteinExistence type="predicted"/>
<dbReference type="Proteomes" id="UP000215145">
    <property type="component" value="Unassembled WGS sequence"/>
</dbReference>
<keyword evidence="1" id="KW-0812">Transmembrane</keyword>
<dbReference type="EMBL" id="NMUQ01000003">
    <property type="protein sequence ID" value="OXM13744.1"/>
    <property type="molecule type" value="Genomic_DNA"/>
</dbReference>
<organism evidence="2 3">
    <name type="scientific">Paenibacillus herberti</name>
    <dbReference type="NCBI Taxonomy" id="1619309"/>
    <lineage>
        <taxon>Bacteria</taxon>
        <taxon>Bacillati</taxon>
        <taxon>Bacillota</taxon>
        <taxon>Bacilli</taxon>
        <taxon>Bacillales</taxon>
        <taxon>Paenibacillaceae</taxon>
        <taxon>Paenibacillus</taxon>
    </lineage>
</organism>
<comment type="caution">
    <text evidence="2">The sequence shown here is derived from an EMBL/GenBank/DDBJ whole genome shotgun (WGS) entry which is preliminary data.</text>
</comment>
<keyword evidence="3" id="KW-1185">Reference proteome</keyword>
<evidence type="ECO:0000313" key="2">
    <source>
        <dbReference type="EMBL" id="OXM13744.1"/>
    </source>
</evidence>
<protein>
    <submittedName>
        <fullName evidence="2">Uncharacterized protein</fullName>
    </submittedName>
</protein>
<name>A0A229NV91_9BACL</name>
<gene>
    <name evidence="2" type="ORF">CGZ75_22270</name>
</gene>
<evidence type="ECO:0000256" key="1">
    <source>
        <dbReference type="SAM" id="Phobius"/>
    </source>
</evidence>
<keyword evidence="1" id="KW-1133">Transmembrane helix</keyword>
<sequence>MNTDSHAVYPSSADSSVPRRAVKRSPLPFLIAWVIIIAAGVAGAWFYTQHIQQQLALQIQQQTNKQIAQMQSAYDAKLQKLESGYSSDMTELQGKVDSLNELLAFNRDNASSKTDNSNKLFTQLNDVQKQLDELKKNLEVLK</sequence>
<feature type="transmembrane region" description="Helical" evidence="1">
    <location>
        <begin position="27"/>
        <end position="47"/>
    </location>
</feature>
<accession>A0A229NV91</accession>
<dbReference type="AlphaFoldDB" id="A0A229NV91"/>
<dbReference type="RefSeq" id="WP_089526446.1">
    <property type="nucleotide sequence ID" value="NZ_NMUQ01000003.1"/>
</dbReference>
<evidence type="ECO:0000313" key="3">
    <source>
        <dbReference type="Proteomes" id="UP000215145"/>
    </source>
</evidence>